<proteinExistence type="predicted"/>
<evidence type="ECO:0000256" key="2">
    <source>
        <dbReference type="SAM" id="SignalP"/>
    </source>
</evidence>
<feature type="chain" id="PRO_5008719064" description="Lipoprotein" evidence="2">
    <location>
        <begin position="22"/>
        <end position="224"/>
    </location>
</feature>
<gene>
    <name evidence="3" type="ORF">GA0070560_11692</name>
</gene>
<protein>
    <recommendedName>
        <fullName evidence="5">Lipoprotein</fullName>
    </recommendedName>
</protein>
<name>A0A1C5IU85_9ACTN</name>
<keyword evidence="2" id="KW-0732">Signal</keyword>
<evidence type="ECO:0008006" key="5">
    <source>
        <dbReference type="Google" id="ProtNLM"/>
    </source>
</evidence>
<dbReference type="AlphaFoldDB" id="A0A1C5IU85"/>
<dbReference type="EMBL" id="FMDN01000016">
    <property type="protein sequence ID" value="SCG61703.1"/>
    <property type="molecule type" value="Genomic_DNA"/>
</dbReference>
<evidence type="ECO:0000256" key="1">
    <source>
        <dbReference type="SAM" id="MobiDB-lite"/>
    </source>
</evidence>
<dbReference type="Proteomes" id="UP000199408">
    <property type="component" value="Unassembled WGS sequence"/>
</dbReference>
<evidence type="ECO:0000313" key="3">
    <source>
        <dbReference type="EMBL" id="SCG61703.1"/>
    </source>
</evidence>
<dbReference type="PROSITE" id="PS51257">
    <property type="entry name" value="PROKAR_LIPOPROTEIN"/>
    <property type="match status" value="1"/>
</dbReference>
<accession>A0A1C5IU85</accession>
<keyword evidence="4" id="KW-1185">Reference proteome</keyword>
<dbReference type="RefSeq" id="WP_091299900.1">
    <property type="nucleotide sequence ID" value="NZ_FMDN01000016.1"/>
</dbReference>
<sequence>MRRKLVPVVALAMVCLLAASACGSGGSARKRSRSTDRAPAAAPGKKKDPDVDATLSGATPGPTASRRRDVRLSCDDLEDAQVGSRTVRYRGRPEPVTLDDGTWRGRDGTTVTLHRACGVGDLDGDGVADAVGAVALNSGGSGAFFTLVAWRGSGGEPVFRALADLGDRTPPERISVAGRKATVVWLTRSAGRSLAELDVRRTSVYQLSGAKLVEVSHTDQPYAP</sequence>
<organism evidence="3 4">
    <name type="scientific">Micromonospora halophytica</name>
    <dbReference type="NCBI Taxonomy" id="47864"/>
    <lineage>
        <taxon>Bacteria</taxon>
        <taxon>Bacillati</taxon>
        <taxon>Actinomycetota</taxon>
        <taxon>Actinomycetes</taxon>
        <taxon>Micromonosporales</taxon>
        <taxon>Micromonosporaceae</taxon>
        <taxon>Micromonospora</taxon>
    </lineage>
</organism>
<dbReference type="OrthoDB" id="4231854at2"/>
<evidence type="ECO:0000313" key="4">
    <source>
        <dbReference type="Proteomes" id="UP000199408"/>
    </source>
</evidence>
<feature type="region of interest" description="Disordered" evidence="1">
    <location>
        <begin position="23"/>
        <end position="68"/>
    </location>
</feature>
<reference evidence="4" key="1">
    <citation type="submission" date="2016-06" db="EMBL/GenBank/DDBJ databases">
        <authorList>
            <person name="Varghese N."/>
        </authorList>
    </citation>
    <scope>NUCLEOTIDE SEQUENCE [LARGE SCALE GENOMIC DNA]</scope>
    <source>
        <strain evidence="4">DSM 43171</strain>
    </source>
</reference>
<feature type="signal peptide" evidence="2">
    <location>
        <begin position="1"/>
        <end position="21"/>
    </location>
</feature>